<dbReference type="GeneID" id="26736047"/>
<sequence>MRIKQNNRIKYPGMIQDFLDELTKNEFTYFQLSCENEVHSFYNENDSTVEFNEDYLKETDDEGEIFFLYYSKISSIVLSKNAKKEEDDELDSFNDDDWTGNRIQF</sequence>
<organism evidence="1 2">
    <name type="scientific">Methanobrevibacter millerae</name>
    <dbReference type="NCBI Taxonomy" id="230361"/>
    <lineage>
        <taxon>Archaea</taxon>
        <taxon>Methanobacteriati</taxon>
        <taxon>Methanobacteriota</taxon>
        <taxon>Methanomada group</taxon>
        <taxon>Methanobacteria</taxon>
        <taxon>Methanobacteriales</taxon>
        <taxon>Methanobacteriaceae</taxon>
        <taxon>Methanobrevibacter</taxon>
    </lineage>
</organism>
<dbReference type="AlphaFoldDB" id="A0A0U2TSK9"/>
<name>A0A0U2TSK9_9EURY</name>
<dbReference type="EMBL" id="CP011266">
    <property type="protein sequence ID" value="ALT68867.1"/>
    <property type="molecule type" value="Genomic_DNA"/>
</dbReference>
<evidence type="ECO:0000313" key="1">
    <source>
        <dbReference type="EMBL" id="ALT68867.1"/>
    </source>
</evidence>
<dbReference type="Proteomes" id="UP000067738">
    <property type="component" value="Chromosome"/>
</dbReference>
<reference evidence="1 2" key="1">
    <citation type="submission" date="2015-04" db="EMBL/GenBank/DDBJ databases">
        <title>The complete genome sequence of the rumen methanogen Methanobrevibacter millerae SM9.</title>
        <authorList>
            <person name="Leahy S.C."/>
            <person name="Kelly W.J."/>
            <person name="Pacheco D.M."/>
            <person name="Li D."/>
            <person name="Altermann E."/>
            <person name="Attwood G.T."/>
        </authorList>
    </citation>
    <scope>NUCLEOTIDE SEQUENCE [LARGE SCALE GENOMIC DNA]</scope>
    <source>
        <strain evidence="1 2">SM9</strain>
    </source>
</reference>
<dbReference type="PATRIC" id="fig|230361.4.peg.1112"/>
<evidence type="ECO:0000313" key="2">
    <source>
        <dbReference type="Proteomes" id="UP000067738"/>
    </source>
</evidence>
<dbReference type="RefSeq" id="WP_058739154.1">
    <property type="nucleotide sequence ID" value="NZ_CP011266.1"/>
</dbReference>
<keyword evidence="2" id="KW-1185">Reference proteome</keyword>
<protein>
    <submittedName>
        <fullName evidence="1">Uncharacterized protein</fullName>
    </submittedName>
</protein>
<gene>
    <name evidence="1" type="ORF">sm9_1079</name>
</gene>
<accession>A0A0U2TSK9</accession>
<proteinExistence type="predicted"/>
<dbReference type="OrthoDB" id="76435at2157"/>
<dbReference type="KEGG" id="mmil:sm9_1079"/>